<feature type="domain" description="BTB" evidence="1">
    <location>
        <begin position="62"/>
        <end position="129"/>
    </location>
</feature>
<dbReference type="EMBL" id="BTSY01000005">
    <property type="protein sequence ID" value="GMT29356.1"/>
    <property type="molecule type" value="Genomic_DNA"/>
</dbReference>
<protein>
    <recommendedName>
        <fullName evidence="1">BTB domain-containing protein</fullName>
    </recommendedName>
</protein>
<evidence type="ECO:0000313" key="3">
    <source>
        <dbReference type="Proteomes" id="UP001432322"/>
    </source>
</evidence>
<evidence type="ECO:0000313" key="2">
    <source>
        <dbReference type="EMBL" id="GMT29356.1"/>
    </source>
</evidence>
<keyword evidence="3" id="KW-1185">Reference proteome</keyword>
<name>A0AAV5WAS0_9BILA</name>
<proteinExistence type="predicted"/>
<dbReference type="Pfam" id="PF00651">
    <property type="entry name" value="BTB"/>
    <property type="match status" value="2"/>
</dbReference>
<dbReference type="SMART" id="SM00225">
    <property type="entry name" value="BTB"/>
    <property type="match status" value="2"/>
</dbReference>
<sequence>RNKLTTHCGGPMISFDKLLNSKEGFINDDKIIVEARIKIKSVSGLQSKAGMIDFSSPSPGSDNVILIVEGKRVHVGKQILALHSPHFNTMFYENDELKDKEEIELKDVKFEEFIDLLKVFHPSHQPITIDSVVYILRLAKRFQMTYVIDQALSYLIETDKLTDAKKLRIAKQYGMKTLERYITNEHTRRSYSQGKLFTRVRPVLDFTSPPPGNDAAILIVEGKKVHVGTQFLAIHSPYFNTMFYGDFAEKNKEEIELNDVRYEEFIELLNILYPSDKKITVDSVRYILPLAQYYNFQWVTDKAVSYLKSTKDASKATKLVMANKYGLKELELEVMLMLNGREIKDLKKSGNFKEGTV</sequence>
<comment type="caution">
    <text evidence="2">The sequence shown here is derived from an EMBL/GenBank/DDBJ whole genome shotgun (WGS) entry which is preliminary data.</text>
</comment>
<gene>
    <name evidence="2" type="ORF">PFISCL1PPCAC_20653</name>
</gene>
<dbReference type="PANTHER" id="PTHR47022">
    <property type="entry name" value="BTB AND MATH DOMAIN-CONTAINING PROTEIN 36-RELATED"/>
    <property type="match status" value="1"/>
</dbReference>
<feature type="non-terminal residue" evidence="2">
    <location>
        <position position="1"/>
    </location>
</feature>
<dbReference type="Gene3D" id="3.30.710.10">
    <property type="entry name" value="Potassium Channel Kv1.1, Chain A"/>
    <property type="match status" value="2"/>
</dbReference>
<organism evidence="2 3">
    <name type="scientific">Pristionchus fissidentatus</name>
    <dbReference type="NCBI Taxonomy" id="1538716"/>
    <lineage>
        <taxon>Eukaryota</taxon>
        <taxon>Metazoa</taxon>
        <taxon>Ecdysozoa</taxon>
        <taxon>Nematoda</taxon>
        <taxon>Chromadorea</taxon>
        <taxon>Rhabditida</taxon>
        <taxon>Rhabditina</taxon>
        <taxon>Diplogasteromorpha</taxon>
        <taxon>Diplogasteroidea</taxon>
        <taxon>Neodiplogasteridae</taxon>
        <taxon>Pristionchus</taxon>
    </lineage>
</organism>
<dbReference type="SUPFAM" id="SSF54695">
    <property type="entry name" value="POZ domain"/>
    <property type="match status" value="2"/>
</dbReference>
<dbReference type="CDD" id="cd18186">
    <property type="entry name" value="BTB_POZ_ZBTB_KLHL-like"/>
    <property type="match status" value="2"/>
</dbReference>
<dbReference type="PANTHER" id="PTHR47022:SF1">
    <property type="entry name" value="BTB AND MATH DOMAIN-CONTAINING PROTEIN 36-RELATED"/>
    <property type="match status" value="1"/>
</dbReference>
<feature type="domain" description="BTB" evidence="1">
    <location>
        <begin position="213"/>
        <end position="281"/>
    </location>
</feature>
<reference evidence="2" key="1">
    <citation type="submission" date="2023-10" db="EMBL/GenBank/DDBJ databases">
        <title>Genome assembly of Pristionchus species.</title>
        <authorList>
            <person name="Yoshida K."/>
            <person name="Sommer R.J."/>
        </authorList>
    </citation>
    <scope>NUCLEOTIDE SEQUENCE</scope>
    <source>
        <strain evidence="2">RS5133</strain>
    </source>
</reference>
<dbReference type="Proteomes" id="UP001432322">
    <property type="component" value="Unassembled WGS sequence"/>
</dbReference>
<dbReference type="PROSITE" id="PS50097">
    <property type="entry name" value="BTB"/>
    <property type="match status" value="2"/>
</dbReference>
<accession>A0AAV5WAS0</accession>
<dbReference type="AlphaFoldDB" id="A0AAV5WAS0"/>
<dbReference type="InterPro" id="IPR000210">
    <property type="entry name" value="BTB/POZ_dom"/>
</dbReference>
<evidence type="ECO:0000259" key="1">
    <source>
        <dbReference type="PROSITE" id="PS50097"/>
    </source>
</evidence>
<dbReference type="InterPro" id="IPR011333">
    <property type="entry name" value="SKP1/BTB/POZ_sf"/>
</dbReference>